<comment type="caution">
    <text evidence="2">The sequence shown here is derived from an EMBL/GenBank/DDBJ whole genome shotgun (WGS) entry which is preliminary data.</text>
</comment>
<feature type="domain" description="Protein kinase" evidence="1">
    <location>
        <begin position="1"/>
        <end position="223"/>
    </location>
</feature>
<dbReference type="AlphaFoldDB" id="A0A397VW76"/>
<dbReference type="EMBL" id="QKWP01000182">
    <property type="protein sequence ID" value="RIB25239.1"/>
    <property type="molecule type" value="Genomic_DNA"/>
</dbReference>
<dbReference type="SUPFAM" id="SSF56112">
    <property type="entry name" value="Protein kinase-like (PK-like)"/>
    <property type="match status" value="1"/>
</dbReference>
<keyword evidence="2" id="KW-0418">Kinase</keyword>
<gene>
    <name evidence="2" type="ORF">C2G38_2277667</name>
</gene>
<accession>A0A397VW76</accession>
<dbReference type="InterPro" id="IPR011009">
    <property type="entry name" value="Kinase-like_dom_sf"/>
</dbReference>
<dbReference type="GO" id="GO:0005524">
    <property type="term" value="F:ATP binding"/>
    <property type="evidence" value="ECO:0007669"/>
    <property type="project" value="InterPro"/>
</dbReference>
<protein>
    <submittedName>
        <fullName evidence="2">Kinase-like domain-containing protein</fullName>
    </submittedName>
</protein>
<dbReference type="STRING" id="44941.A0A397VW76"/>
<reference evidence="2 3" key="1">
    <citation type="submission" date="2018-06" db="EMBL/GenBank/DDBJ databases">
        <title>Comparative genomics reveals the genomic features of Rhizophagus irregularis, R. cerebriforme, R. diaphanum and Gigaspora rosea, and their symbiotic lifestyle signature.</title>
        <authorList>
            <person name="Morin E."/>
            <person name="San Clemente H."/>
            <person name="Chen E.C.H."/>
            <person name="De La Providencia I."/>
            <person name="Hainaut M."/>
            <person name="Kuo A."/>
            <person name="Kohler A."/>
            <person name="Murat C."/>
            <person name="Tang N."/>
            <person name="Roy S."/>
            <person name="Loubradou J."/>
            <person name="Henrissat B."/>
            <person name="Grigoriev I.V."/>
            <person name="Corradi N."/>
            <person name="Roux C."/>
            <person name="Martin F.M."/>
        </authorList>
    </citation>
    <scope>NUCLEOTIDE SEQUENCE [LARGE SCALE GENOMIC DNA]</scope>
    <source>
        <strain evidence="2 3">DAOM 194757</strain>
    </source>
</reference>
<dbReference type="InterPro" id="IPR001245">
    <property type="entry name" value="Ser-Thr/Tyr_kinase_cat_dom"/>
</dbReference>
<dbReference type="Gene3D" id="1.10.510.10">
    <property type="entry name" value="Transferase(Phosphotransferase) domain 1"/>
    <property type="match status" value="1"/>
</dbReference>
<organism evidence="2 3">
    <name type="scientific">Gigaspora rosea</name>
    <dbReference type="NCBI Taxonomy" id="44941"/>
    <lineage>
        <taxon>Eukaryota</taxon>
        <taxon>Fungi</taxon>
        <taxon>Fungi incertae sedis</taxon>
        <taxon>Mucoromycota</taxon>
        <taxon>Glomeromycotina</taxon>
        <taxon>Glomeromycetes</taxon>
        <taxon>Diversisporales</taxon>
        <taxon>Gigasporaceae</taxon>
        <taxon>Gigaspora</taxon>
    </lineage>
</organism>
<dbReference type="OrthoDB" id="2383649at2759"/>
<keyword evidence="3" id="KW-1185">Reference proteome</keyword>
<evidence type="ECO:0000313" key="2">
    <source>
        <dbReference type="EMBL" id="RIB25239.1"/>
    </source>
</evidence>
<proteinExistence type="predicted"/>
<dbReference type="PROSITE" id="PS50011">
    <property type="entry name" value="PROTEIN_KINASE_DOM"/>
    <property type="match status" value="1"/>
</dbReference>
<keyword evidence="2" id="KW-0808">Transferase</keyword>
<name>A0A397VW76_9GLOM</name>
<dbReference type="PANTHER" id="PTHR44329">
    <property type="entry name" value="SERINE/THREONINE-PROTEIN KINASE TNNI3K-RELATED"/>
    <property type="match status" value="1"/>
</dbReference>
<evidence type="ECO:0000259" key="1">
    <source>
        <dbReference type="PROSITE" id="PS50011"/>
    </source>
</evidence>
<dbReference type="Proteomes" id="UP000266673">
    <property type="component" value="Unassembled WGS sequence"/>
</dbReference>
<evidence type="ECO:0000313" key="3">
    <source>
        <dbReference type="Proteomes" id="UP000266673"/>
    </source>
</evidence>
<sequence>MDEDYYLLVECADQGKLECYLENKNNVLNWDQKMDFAIQLVRGLDFLHIRDRVHLDLNPNNIFIHENVLKITNFGVITIFRPTGDSERVPYIDPQELQINDEQVNDYQNHIRRSIVTKKSNIYSFGVLLWQISSGKKPYVGIPHSRKIAEIISGTREEAAPETPTDYFKLYQKCERPDCSRALRMLKTANTNDVIGKETLDNRDQESVRKDLDSVFKKYGEFIAQSVEIGGALIIKLTSYESFSQNIENIKAHVYWAYDQIITGKPNVFDQVRFNNFTMKDANNQTIIISGHELKNWMKKFYDHKDGYVISYNRIIRVYSLFNYEINQNLRNNLENFNENPVNTEFIPDMNNFDNKDLNTWISCSPPIHLCDWVNNLRLRYGLTVQPCKIGRGQEVAIDFIKIPDIRSYNNSYMRLRQPSSKKEAFILTNNIKFNDNDIEIPFLPEKLDDNFHPIFDCQPTSEVHCFIASEKNRIDH</sequence>
<dbReference type="InterPro" id="IPR000719">
    <property type="entry name" value="Prot_kinase_dom"/>
</dbReference>
<dbReference type="Pfam" id="PF07714">
    <property type="entry name" value="PK_Tyr_Ser-Thr"/>
    <property type="match status" value="1"/>
</dbReference>
<dbReference type="GO" id="GO:0004674">
    <property type="term" value="F:protein serine/threonine kinase activity"/>
    <property type="evidence" value="ECO:0007669"/>
    <property type="project" value="TreeGrafter"/>
</dbReference>
<dbReference type="InterPro" id="IPR051681">
    <property type="entry name" value="Ser/Thr_Kinases-Pseudokinases"/>
</dbReference>